<dbReference type="Pfam" id="PF02515">
    <property type="entry name" value="CoA_transf_3"/>
    <property type="match status" value="1"/>
</dbReference>
<dbReference type="InterPro" id="IPR050509">
    <property type="entry name" value="CoA-transferase_III"/>
</dbReference>
<dbReference type="InterPro" id="IPR023606">
    <property type="entry name" value="CoA-Trfase_III_dom_1_sf"/>
</dbReference>
<dbReference type="PANTHER" id="PTHR48228">
    <property type="entry name" value="SUCCINYL-COA--D-CITRAMALATE COA-TRANSFERASE"/>
    <property type="match status" value="1"/>
</dbReference>
<evidence type="ECO:0000313" key="2">
    <source>
        <dbReference type="Proteomes" id="UP000199088"/>
    </source>
</evidence>
<dbReference type="STRING" id="1052260.SAMN05660199_03247"/>
<dbReference type="EMBL" id="FNIR01000010">
    <property type="protein sequence ID" value="SDP13486.1"/>
    <property type="molecule type" value="Genomic_DNA"/>
</dbReference>
<dbReference type="AlphaFoldDB" id="A0A1H0Q9U6"/>
<accession>A0A1H0Q9U6</accession>
<sequence>MHGGPARLGLPLTARSGPLAGTRVVEFAGLGPAPFAALLLADLGADVVTVDRIPAGGPADGLGAMTTGALGRGRRSIAVDVKDAAGRELVLDLVAGADALVEGFRPGVMERLGLGPEPCLARRPPLVYGRMTGWGQTGPLAMAAGHDVNYIAAAGVLEHIGTAGGPPVIPLNVIGDFGGGGMLLALGVLAAMLEARGSGRGQVVDAAMVDGSALLMTMMFELSGRGLWNPARQSNMNDGGAHFYGVYETADGRHVSIAAMEPKFYAVLLDLIGLSVDELPEQWNTGAWPALRERLAAVFRTRTRQEWTDLLEGTDACFAPVLSMAEAPAHPHAVARDAFVTVDGVVQPAPAPRFSRTPAAVDRGAAHAGEHTTELLTELGLPPERIEELMAGRTVAGPGTPARMDQ</sequence>
<reference evidence="2" key="1">
    <citation type="submission" date="2016-10" db="EMBL/GenBank/DDBJ databases">
        <authorList>
            <person name="Varghese N."/>
            <person name="Submissions S."/>
        </authorList>
    </citation>
    <scope>NUCLEOTIDE SEQUENCE [LARGE SCALE GENOMIC DNA]</scope>
    <source>
        <strain evidence="2">DSM 45843</strain>
    </source>
</reference>
<dbReference type="Gene3D" id="3.30.1540.10">
    <property type="entry name" value="formyl-coa transferase, domain 3"/>
    <property type="match status" value="1"/>
</dbReference>
<dbReference type="PANTHER" id="PTHR48228:SF5">
    <property type="entry name" value="ALPHA-METHYLACYL-COA RACEMASE"/>
    <property type="match status" value="1"/>
</dbReference>
<proteinExistence type="predicted"/>
<keyword evidence="2" id="KW-1185">Reference proteome</keyword>
<dbReference type="InterPro" id="IPR003673">
    <property type="entry name" value="CoA-Trfase_fam_III"/>
</dbReference>
<evidence type="ECO:0000313" key="1">
    <source>
        <dbReference type="EMBL" id="SDP13486.1"/>
    </source>
</evidence>
<dbReference type="InterPro" id="IPR044855">
    <property type="entry name" value="CoA-Trfase_III_dom3_sf"/>
</dbReference>
<organism evidence="1 2">
    <name type="scientific">Klenkia soli</name>
    <dbReference type="NCBI Taxonomy" id="1052260"/>
    <lineage>
        <taxon>Bacteria</taxon>
        <taxon>Bacillati</taxon>
        <taxon>Actinomycetota</taxon>
        <taxon>Actinomycetes</taxon>
        <taxon>Geodermatophilales</taxon>
        <taxon>Geodermatophilaceae</taxon>
        <taxon>Klenkia</taxon>
    </lineage>
</organism>
<dbReference type="Gene3D" id="3.40.50.10540">
    <property type="entry name" value="Crotonobetainyl-coa:carnitine coa-transferase, domain 1"/>
    <property type="match status" value="1"/>
</dbReference>
<dbReference type="Proteomes" id="UP000199088">
    <property type="component" value="Unassembled WGS sequence"/>
</dbReference>
<dbReference type="GO" id="GO:0003824">
    <property type="term" value="F:catalytic activity"/>
    <property type="evidence" value="ECO:0007669"/>
    <property type="project" value="InterPro"/>
</dbReference>
<gene>
    <name evidence="1" type="ORF">SAMN05660199_03247</name>
</gene>
<name>A0A1H0Q9U6_9ACTN</name>
<dbReference type="SUPFAM" id="SSF89796">
    <property type="entry name" value="CoA-transferase family III (CaiB/BaiF)"/>
    <property type="match status" value="1"/>
</dbReference>
<protein>
    <submittedName>
        <fullName evidence="1">Alpha-methylacyl-CoA racemase</fullName>
    </submittedName>
</protein>